<dbReference type="Proteomes" id="UP001501736">
    <property type="component" value="Unassembled WGS sequence"/>
</dbReference>
<keyword evidence="6" id="KW-1185">Reference proteome</keyword>
<dbReference type="SUPFAM" id="SSF46785">
    <property type="entry name" value="Winged helix' DNA-binding domain"/>
    <property type="match status" value="1"/>
</dbReference>
<keyword evidence="3" id="KW-0804">Transcription</keyword>
<evidence type="ECO:0000313" key="6">
    <source>
        <dbReference type="Proteomes" id="UP001501736"/>
    </source>
</evidence>
<accession>A0ABP6RCG2</accession>
<dbReference type="InterPro" id="IPR036388">
    <property type="entry name" value="WH-like_DNA-bd_sf"/>
</dbReference>
<evidence type="ECO:0000256" key="1">
    <source>
        <dbReference type="ARBA" id="ARBA00023015"/>
    </source>
</evidence>
<gene>
    <name evidence="5" type="ORF">GCM10020260_09770</name>
</gene>
<evidence type="ECO:0000256" key="2">
    <source>
        <dbReference type="ARBA" id="ARBA00023125"/>
    </source>
</evidence>
<comment type="caution">
    <text evidence="5">The sequence shown here is derived from an EMBL/GenBank/DDBJ whole genome shotgun (WGS) entry which is preliminary data.</text>
</comment>
<dbReference type="SMART" id="SM00345">
    <property type="entry name" value="HTH_GNTR"/>
    <property type="match status" value="1"/>
</dbReference>
<evidence type="ECO:0000256" key="3">
    <source>
        <dbReference type="ARBA" id="ARBA00023163"/>
    </source>
</evidence>
<dbReference type="SUPFAM" id="SSF48008">
    <property type="entry name" value="GntR ligand-binding domain-like"/>
    <property type="match status" value="1"/>
</dbReference>
<organism evidence="5 6">
    <name type="scientific">Nesterenkonia halobia</name>
    <dbReference type="NCBI Taxonomy" id="37922"/>
    <lineage>
        <taxon>Bacteria</taxon>
        <taxon>Bacillati</taxon>
        <taxon>Actinomycetota</taxon>
        <taxon>Actinomycetes</taxon>
        <taxon>Micrococcales</taxon>
        <taxon>Micrococcaceae</taxon>
        <taxon>Nesterenkonia</taxon>
    </lineage>
</organism>
<dbReference type="PRINTS" id="PR00035">
    <property type="entry name" value="HTHGNTR"/>
</dbReference>
<keyword evidence="1" id="KW-0805">Transcription regulation</keyword>
<evidence type="ECO:0000259" key="4">
    <source>
        <dbReference type="PROSITE" id="PS50949"/>
    </source>
</evidence>
<feature type="domain" description="HTH gntR-type" evidence="4">
    <location>
        <begin position="3"/>
        <end position="71"/>
    </location>
</feature>
<protein>
    <submittedName>
        <fullName evidence="5">FadR/GntR family transcriptional regulator</fullName>
    </submittedName>
</protein>
<dbReference type="PROSITE" id="PS50949">
    <property type="entry name" value="HTH_GNTR"/>
    <property type="match status" value="1"/>
</dbReference>
<dbReference type="CDD" id="cd07377">
    <property type="entry name" value="WHTH_GntR"/>
    <property type="match status" value="1"/>
</dbReference>
<dbReference type="InterPro" id="IPR000524">
    <property type="entry name" value="Tscrpt_reg_HTH_GntR"/>
</dbReference>
<dbReference type="InterPro" id="IPR011711">
    <property type="entry name" value="GntR_C"/>
</dbReference>
<dbReference type="SMART" id="SM00895">
    <property type="entry name" value="FCD"/>
    <property type="match status" value="1"/>
</dbReference>
<dbReference type="InterPro" id="IPR008920">
    <property type="entry name" value="TF_FadR/GntR_C"/>
</dbReference>
<evidence type="ECO:0000313" key="5">
    <source>
        <dbReference type="EMBL" id="GAA3282539.1"/>
    </source>
</evidence>
<dbReference type="Pfam" id="PF07729">
    <property type="entry name" value="FCD"/>
    <property type="match status" value="1"/>
</dbReference>
<dbReference type="EMBL" id="BAAAYG010000003">
    <property type="protein sequence ID" value="GAA3282539.1"/>
    <property type="molecule type" value="Genomic_DNA"/>
</dbReference>
<dbReference type="Gene3D" id="1.10.10.10">
    <property type="entry name" value="Winged helix-like DNA-binding domain superfamily/Winged helix DNA-binding domain"/>
    <property type="match status" value="1"/>
</dbReference>
<dbReference type="InterPro" id="IPR036390">
    <property type="entry name" value="WH_DNA-bd_sf"/>
</dbReference>
<dbReference type="RefSeq" id="WP_344718762.1">
    <property type="nucleotide sequence ID" value="NZ_BAAAYG010000003.1"/>
</dbReference>
<sequence>MSAGRTAALAEALRGQIVSGGIGVGEKLPSEAALIAEHGVSRTVVREALSRLQADGLIRTRRGSGSYALTPPTRATTASEEADDAALARTPAERRALLEYRIAVEIEAAALAARRRDAARLRLLSAALAGLAAAGDHPADAVEHDFTFHRELAAAATNPHLLRAVEALGPAMIAMPAPRLARGGSGARHDQVVAEHRAVLDAVAEQDPQAAAAAMRAHLTASRRRLLGEQDDEADIAAL</sequence>
<name>A0ABP6RCG2_9MICC</name>
<dbReference type="PANTHER" id="PTHR43537">
    <property type="entry name" value="TRANSCRIPTIONAL REGULATOR, GNTR FAMILY"/>
    <property type="match status" value="1"/>
</dbReference>
<proteinExistence type="predicted"/>
<dbReference type="Gene3D" id="1.20.120.530">
    <property type="entry name" value="GntR ligand-binding domain-like"/>
    <property type="match status" value="1"/>
</dbReference>
<dbReference type="Pfam" id="PF00392">
    <property type="entry name" value="GntR"/>
    <property type="match status" value="1"/>
</dbReference>
<dbReference type="PANTHER" id="PTHR43537:SF44">
    <property type="entry name" value="GNTR FAMILY REGULATORY PROTEIN"/>
    <property type="match status" value="1"/>
</dbReference>
<keyword evidence="2" id="KW-0238">DNA-binding</keyword>
<reference evidence="6" key="1">
    <citation type="journal article" date="2019" name="Int. J. Syst. Evol. Microbiol.">
        <title>The Global Catalogue of Microorganisms (GCM) 10K type strain sequencing project: providing services to taxonomists for standard genome sequencing and annotation.</title>
        <authorList>
            <consortium name="The Broad Institute Genomics Platform"/>
            <consortium name="The Broad Institute Genome Sequencing Center for Infectious Disease"/>
            <person name="Wu L."/>
            <person name="Ma J."/>
        </authorList>
    </citation>
    <scope>NUCLEOTIDE SEQUENCE [LARGE SCALE GENOMIC DNA]</scope>
    <source>
        <strain evidence="6">JCM 11483</strain>
    </source>
</reference>